<dbReference type="GeneID" id="66065587"/>
<protein>
    <submittedName>
        <fullName evidence="3">Uncharacterized protein</fullName>
    </submittedName>
</protein>
<sequence>MLLIAARRQSFKRLAKTTLPEELRPRNQRKRRRRVQPARLPGQQERGQKRPIPPSRAPGTKTGSATSRRRPSSCGLLWCPLYFVLWQLLGCLGLMILAGNTAYPTLLRLIVGTGLALLKALLDRPFAARWRLAPGPGRSFTCATF</sequence>
<feature type="region of interest" description="Disordered" evidence="1">
    <location>
        <begin position="15"/>
        <end position="71"/>
    </location>
</feature>
<feature type="transmembrane region" description="Helical" evidence="2">
    <location>
        <begin position="76"/>
        <end position="99"/>
    </location>
</feature>
<keyword evidence="4" id="KW-1185">Reference proteome</keyword>
<evidence type="ECO:0000256" key="2">
    <source>
        <dbReference type="SAM" id="Phobius"/>
    </source>
</evidence>
<evidence type="ECO:0000256" key="1">
    <source>
        <dbReference type="SAM" id="MobiDB-lite"/>
    </source>
</evidence>
<feature type="transmembrane region" description="Helical" evidence="2">
    <location>
        <begin position="105"/>
        <end position="122"/>
    </location>
</feature>
<organism evidence="3 4">
    <name type="scientific">Ustilaginoidea virens</name>
    <name type="common">Rice false smut fungus</name>
    <name type="synonym">Villosiclava virens</name>
    <dbReference type="NCBI Taxonomy" id="1159556"/>
    <lineage>
        <taxon>Eukaryota</taxon>
        <taxon>Fungi</taxon>
        <taxon>Dikarya</taxon>
        <taxon>Ascomycota</taxon>
        <taxon>Pezizomycotina</taxon>
        <taxon>Sordariomycetes</taxon>
        <taxon>Hypocreomycetidae</taxon>
        <taxon>Hypocreales</taxon>
        <taxon>Clavicipitaceae</taxon>
        <taxon>Ustilaginoidea</taxon>
    </lineage>
</organism>
<gene>
    <name evidence="3" type="ORF">UV8b_04809</name>
</gene>
<dbReference type="KEGG" id="uvi:66065587"/>
<dbReference type="Proteomes" id="UP000027002">
    <property type="component" value="Chromosome 4"/>
</dbReference>
<keyword evidence="2" id="KW-1133">Transmembrane helix</keyword>
<keyword evidence="2" id="KW-0812">Transmembrane</keyword>
<reference evidence="3" key="1">
    <citation type="submission" date="2020-03" db="EMBL/GenBank/DDBJ databases">
        <title>A mixture of massive structural variations and highly conserved coding sequences in Ustilaginoidea virens genome.</title>
        <authorList>
            <person name="Zhang K."/>
            <person name="Zhao Z."/>
            <person name="Zhang Z."/>
            <person name="Li Y."/>
            <person name="Hsiang T."/>
            <person name="Sun W."/>
        </authorList>
    </citation>
    <scope>NUCLEOTIDE SEQUENCE</scope>
    <source>
        <strain evidence="3">UV-8b</strain>
    </source>
</reference>
<proteinExistence type="predicted"/>
<dbReference type="RefSeq" id="XP_042998241.1">
    <property type="nucleotide sequence ID" value="XM_043142307.1"/>
</dbReference>
<dbReference type="EMBL" id="CP072756">
    <property type="protein sequence ID" value="QUC20568.1"/>
    <property type="molecule type" value="Genomic_DNA"/>
</dbReference>
<keyword evidence="2" id="KW-0472">Membrane</keyword>
<dbReference type="AlphaFoldDB" id="A0A8E5MHI7"/>
<name>A0A8E5MHI7_USTVR</name>
<evidence type="ECO:0000313" key="4">
    <source>
        <dbReference type="Proteomes" id="UP000027002"/>
    </source>
</evidence>
<evidence type="ECO:0000313" key="3">
    <source>
        <dbReference type="EMBL" id="QUC20568.1"/>
    </source>
</evidence>
<feature type="compositionally biased region" description="Basic residues" evidence="1">
    <location>
        <begin position="26"/>
        <end position="36"/>
    </location>
</feature>
<accession>A0A8E5MHI7</accession>